<proteinExistence type="predicted"/>
<dbReference type="Proteomes" id="UP001230649">
    <property type="component" value="Unassembled WGS sequence"/>
</dbReference>
<dbReference type="EMBL" id="JASBWS010000005">
    <property type="protein sequence ID" value="KAJ9115710.1"/>
    <property type="molecule type" value="Genomic_DNA"/>
</dbReference>
<keyword evidence="2" id="KW-1185">Reference proteome</keyword>
<gene>
    <name evidence="1" type="ORF">QFC20_001037</name>
</gene>
<reference evidence="1" key="1">
    <citation type="submission" date="2023-04" db="EMBL/GenBank/DDBJ databases">
        <title>Draft Genome sequencing of Naganishia species isolated from polar environments using Oxford Nanopore Technology.</title>
        <authorList>
            <person name="Leo P."/>
            <person name="Venkateswaran K."/>
        </authorList>
    </citation>
    <scope>NUCLEOTIDE SEQUENCE</scope>
    <source>
        <strain evidence="1">MNA-CCFEE 5262</strain>
    </source>
</reference>
<sequence>MHLVTGHSIASITSDISAYNALAKEASQAVQDEYYALQQLYSNILDRYQAQTLDTGWRGDAFGDGNEGERWEEDDQEVQETVTPVSRELECVHPNQDASVGGCIQVVVDCTSLKFILDSGKRGYISGTQLVDDLSDLIDRFLAPPVAHEPQEEQETTPRLWSATYSGFPDNHAPSRPTATNEPTPTYSTHTTTNKRFTLLIDLDKHIDKNYPLRKEKARTFVAGLHDAPGVELVYVGLGKKSVEEHMAEIIEHHLSNSQCTSLFIAVGITSNNSHHVLNLSRSTLSSLSRHPSAGKICVMRSGGPFDRSLGMASVAIDKYLSVQVQVPPYKAGREEEEKRERRSFAPSPVAASRRLVREERNQETRASPLAALSGLSLAASTGDAERITRDEGQATAMALSQSAAPTTEGRLKHCSAIVILINASSSTVLTTFDPLAIQKTYGKPLCAKYHLNGGSCQCADATNAIQDELTLSPAARSVVTGSMSLAPGNGRAGRDGAKDEADQWISVDKKGKPIVPKSVQVPRVWQPSASCKSSGKLVRHDFHPLLSTIRQFERERNEYKHERGLIGTELKRAYGHDLYRRLALSGFREYTGLAEKAGLVKLGYFGESAGWIALA</sequence>
<accession>A0ACC2WX43</accession>
<comment type="caution">
    <text evidence="1">The sequence shown here is derived from an EMBL/GenBank/DDBJ whole genome shotgun (WGS) entry which is preliminary data.</text>
</comment>
<evidence type="ECO:0000313" key="1">
    <source>
        <dbReference type="EMBL" id="KAJ9115710.1"/>
    </source>
</evidence>
<name>A0ACC2WX43_9TREE</name>
<evidence type="ECO:0000313" key="2">
    <source>
        <dbReference type="Proteomes" id="UP001230649"/>
    </source>
</evidence>
<protein>
    <submittedName>
        <fullName evidence="1">Uncharacterized protein</fullName>
    </submittedName>
</protein>
<organism evidence="1 2">
    <name type="scientific">Naganishia adeliensis</name>
    <dbReference type="NCBI Taxonomy" id="92952"/>
    <lineage>
        <taxon>Eukaryota</taxon>
        <taxon>Fungi</taxon>
        <taxon>Dikarya</taxon>
        <taxon>Basidiomycota</taxon>
        <taxon>Agaricomycotina</taxon>
        <taxon>Tremellomycetes</taxon>
        <taxon>Filobasidiales</taxon>
        <taxon>Filobasidiaceae</taxon>
        <taxon>Naganishia</taxon>
    </lineage>
</organism>